<name>A0A8R7PY01_TRIUA</name>
<organism evidence="1 2">
    <name type="scientific">Triticum urartu</name>
    <name type="common">Red wild einkorn</name>
    <name type="synonym">Crithodium urartu</name>
    <dbReference type="NCBI Taxonomy" id="4572"/>
    <lineage>
        <taxon>Eukaryota</taxon>
        <taxon>Viridiplantae</taxon>
        <taxon>Streptophyta</taxon>
        <taxon>Embryophyta</taxon>
        <taxon>Tracheophyta</taxon>
        <taxon>Spermatophyta</taxon>
        <taxon>Magnoliopsida</taxon>
        <taxon>Liliopsida</taxon>
        <taxon>Poales</taxon>
        <taxon>Poaceae</taxon>
        <taxon>BOP clade</taxon>
        <taxon>Pooideae</taxon>
        <taxon>Triticodae</taxon>
        <taxon>Triticeae</taxon>
        <taxon>Triticinae</taxon>
        <taxon>Triticum</taxon>
    </lineage>
</organism>
<proteinExistence type="predicted"/>
<evidence type="ECO:0000313" key="2">
    <source>
        <dbReference type="Proteomes" id="UP000015106"/>
    </source>
</evidence>
<sequence>FRHPSQGAVDETTHDDQAQDEQVIHFRRHRERQHVLPQHHPRRRLLPRHLRHDRAIHAADSVLGLARAGAPVHPVARPCATVHRHDGPALLSTTHAEPRRRLLLLAAVVGAAADLPPPERPEALASDPNECVPLTVHEEGLVAAPAAVVVDAEGDGAVGAVHRAAVAVEHQRLHPHRVRLPA</sequence>
<protein>
    <submittedName>
        <fullName evidence="1">Uncharacterized protein</fullName>
    </submittedName>
</protein>
<dbReference type="Gramene" id="TuG1812G0300004817.01.T01">
    <property type="protein sequence ID" value="TuG1812G0300004817.01.T01.cds405289"/>
    <property type="gene ID" value="TuG1812G0300004817.01"/>
</dbReference>
<evidence type="ECO:0000313" key="1">
    <source>
        <dbReference type="EnsemblPlants" id="TuG1812G0300004817.01.T01.cds405289"/>
    </source>
</evidence>
<dbReference type="AlphaFoldDB" id="A0A8R7PY01"/>
<dbReference type="EnsemblPlants" id="TuG1812G0300004817.01.T01">
    <property type="protein sequence ID" value="TuG1812G0300004817.01.T01.cds405289"/>
    <property type="gene ID" value="TuG1812G0300004817.01"/>
</dbReference>
<dbReference type="Proteomes" id="UP000015106">
    <property type="component" value="Chromosome 3"/>
</dbReference>
<reference evidence="1" key="3">
    <citation type="submission" date="2022-06" db="UniProtKB">
        <authorList>
            <consortium name="EnsemblPlants"/>
        </authorList>
    </citation>
    <scope>IDENTIFICATION</scope>
</reference>
<reference evidence="1" key="2">
    <citation type="submission" date="2018-03" db="EMBL/GenBank/DDBJ databases">
        <title>The Triticum urartu genome reveals the dynamic nature of wheat genome evolution.</title>
        <authorList>
            <person name="Ling H."/>
            <person name="Ma B."/>
            <person name="Shi X."/>
            <person name="Liu H."/>
            <person name="Dong L."/>
            <person name="Sun H."/>
            <person name="Cao Y."/>
            <person name="Gao Q."/>
            <person name="Zheng S."/>
            <person name="Li Y."/>
            <person name="Yu Y."/>
            <person name="Du H."/>
            <person name="Qi M."/>
            <person name="Li Y."/>
            <person name="Yu H."/>
            <person name="Cui Y."/>
            <person name="Wang N."/>
            <person name="Chen C."/>
            <person name="Wu H."/>
            <person name="Zhao Y."/>
            <person name="Zhang J."/>
            <person name="Li Y."/>
            <person name="Zhou W."/>
            <person name="Zhang B."/>
            <person name="Hu W."/>
            <person name="Eijk M."/>
            <person name="Tang J."/>
            <person name="Witsenboer H."/>
            <person name="Zhao S."/>
            <person name="Li Z."/>
            <person name="Zhang A."/>
            <person name="Wang D."/>
            <person name="Liang C."/>
        </authorList>
    </citation>
    <scope>NUCLEOTIDE SEQUENCE [LARGE SCALE GENOMIC DNA]</scope>
    <source>
        <strain evidence="1">cv. G1812</strain>
    </source>
</reference>
<reference evidence="2" key="1">
    <citation type="journal article" date="2013" name="Nature">
        <title>Draft genome of the wheat A-genome progenitor Triticum urartu.</title>
        <authorList>
            <person name="Ling H.Q."/>
            <person name="Zhao S."/>
            <person name="Liu D."/>
            <person name="Wang J."/>
            <person name="Sun H."/>
            <person name="Zhang C."/>
            <person name="Fan H."/>
            <person name="Li D."/>
            <person name="Dong L."/>
            <person name="Tao Y."/>
            <person name="Gao C."/>
            <person name="Wu H."/>
            <person name="Li Y."/>
            <person name="Cui Y."/>
            <person name="Guo X."/>
            <person name="Zheng S."/>
            <person name="Wang B."/>
            <person name="Yu K."/>
            <person name="Liang Q."/>
            <person name="Yang W."/>
            <person name="Lou X."/>
            <person name="Chen J."/>
            <person name="Feng M."/>
            <person name="Jian J."/>
            <person name="Zhang X."/>
            <person name="Luo G."/>
            <person name="Jiang Y."/>
            <person name="Liu J."/>
            <person name="Wang Z."/>
            <person name="Sha Y."/>
            <person name="Zhang B."/>
            <person name="Wu H."/>
            <person name="Tang D."/>
            <person name="Shen Q."/>
            <person name="Xue P."/>
            <person name="Zou S."/>
            <person name="Wang X."/>
            <person name="Liu X."/>
            <person name="Wang F."/>
            <person name="Yang Y."/>
            <person name="An X."/>
            <person name="Dong Z."/>
            <person name="Zhang K."/>
            <person name="Zhang X."/>
            <person name="Luo M.C."/>
            <person name="Dvorak J."/>
            <person name="Tong Y."/>
            <person name="Wang J."/>
            <person name="Yang H."/>
            <person name="Li Z."/>
            <person name="Wang D."/>
            <person name="Zhang A."/>
            <person name="Wang J."/>
        </authorList>
    </citation>
    <scope>NUCLEOTIDE SEQUENCE</scope>
    <source>
        <strain evidence="2">cv. G1812</strain>
    </source>
</reference>
<accession>A0A8R7PY01</accession>
<keyword evidence="2" id="KW-1185">Reference proteome</keyword>